<evidence type="ECO:0000256" key="7">
    <source>
        <dbReference type="ARBA" id="ARBA00022723"/>
    </source>
</evidence>
<evidence type="ECO:0000256" key="10">
    <source>
        <dbReference type="ARBA" id="ARBA00022801"/>
    </source>
</evidence>
<evidence type="ECO:0000256" key="1">
    <source>
        <dbReference type="ARBA" id="ARBA00004147"/>
    </source>
</evidence>
<proteinExistence type="predicted"/>
<keyword evidence="4" id="KW-0548">Nucleotidyltransferase</keyword>
<dbReference type="Pfam" id="PF00799">
    <property type="entry name" value="Gemini_AL1"/>
    <property type="match status" value="1"/>
</dbReference>
<dbReference type="GO" id="GO:0004519">
    <property type="term" value="F:endonuclease activity"/>
    <property type="evidence" value="ECO:0007669"/>
    <property type="project" value="UniProtKB-KW"/>
</dbReference>
<evidence type="ECO:0000256" key="5">
    <source>
        <dbReference type="ARBA" id="ARBA00022705"/>
    </source>
</evidence>
<keyword evidence="7" id="KW-0479">Metal-binding</keyword>
<dbReference type="GO" id="GO:0000166">
    <property type="term" value="F:nucleotide binding"/>
    <property type="evidence" value="ECO:0007669"/>
    <property type="project" value="UniProtKB-KW"/>
</dbReference>
<name>A0A8E7L4M9_9VIRU</name>
<keyword evidence="6" id="KW-0540">Nuclease</keyword>
<keyword evidence="9" id="KW-0255">Endonuclease</keyword>
<evidence type="ECO:0000256" key="12">
    <source>
        <dbReference type="ARBA" id="ARBA00023125"/>
    </source>
</evidence>
<dbReference type="GO" id="GO:0046872">
    <property type="term" value="F:metal ion binding"/>
    <property type="evidence" value="ECO:0007669"/>
    <property type="project" value="UniProtKB-KW"/>
</dbReference>
<dbReference type="GO" id="GO:0042025">
    <property type="term" value="C:host cell nucleus"/>
    <property type="evidence" value="ECO:0007669"/>
    <property type="project" value="UniProtKB-SubCell"/>
</dbReference>
<evidence type="ECO:0000256" key="3">
    <source>
        <dbReference type="ARBA" id="ARBA00022679"/>
    </source>
</evidence>
<reference evidence="14" key="1">
    <citation type="submission" date="2020-10" db="EMBL/GenBank/DDBJ databases">
        <title>CRESS DNA virus dark matter in the feces of wild birds.</title>
        <authorList>
            <person name="Yang S."/>
            <person name="Zhang W."/>
        </authorList>
    </citation>
    <scope>NUCLEOTIDE SEQUENCE</scope>
    <source>
        <strain evidence="14">Hbl69gen1</strain>
    </source>
</reference>
<evidence type="ECO:0000256" key="9">
    <source>
        <dbReference type="ARBA" id="ARBA00022759"/>
    </source>
</evidence>
<dbReference type="PROSITE" id="PS52020">
    <property type="entry name" value="CRESS_DNA_REP"/>
    <property type="match status" value="1"/>
</dbReference>
<keyword evidence="2" id="KW-1048">Host nucleus</keyword>
<dbReference type="GO" id="GO:0006260">
    <property type="term" value="P:DNA replication"/>
    <property type="evidence" value="ECO:0007669"/>
    <property type="project" value="UniProtKB-KW"/>
</dbReference>
<dbReference type="InterPro" id="IPR049912">
    <property type="entry name" value="CRESS_DNA_REP"/>
</dbReference>
<keyword evidence="12" id="KW-0238">DNA-binding</keyword>
<dbReference type="GO" id="GO:0016779">
    <property type="term" value="F:nucleotidyltransferase activity"/>
    <property type="evidence" value="ECO:0007669"/>
    <property type="project" value="UniProtKB-KW"/>
</dbReference>
<accession>A0A8E7L4M9</accession>
<dbReference type="GO" id="GO:0003677">
    <property type="term" value="F:DNA binding"/>
    <property type="evidence" value="ECO:0007669"/>
    <property type="project" value="UniProtKB-KW"/>
</dbReference>
<evidence type="ECO:0000256" key="2">
    <source>
        <dbReference type="ARBA" id="ARBA00022562"/>
    </source>
</evidence>
<evidence type="ECO:0000256" key="8">
    <source>
        <dbReference type="ARBA" id="ARBA00022741"/>
    </source>
</evidence>
<dbReference type="GO" id="GO:0016787">
    <property type="term" value="F:hydrolase activity"/>
    <property type="evidence" value="ECO:0007669"/>
    <property type="project" value="UniProtKB-KW"/>
</dbReference>
<keyword evidence="5" id="KW-0235">DNA replication</keyword>
<evidence type="ECO:0000259" key="13">
    <source>
        <dbReference type="PROSITE" id="PS52020"/>
    </source>
</evidence>
<evidence type="ECO:0000256" key="6">
    <source>
        <dbReference type="ARBA" id="ARBA00022722"/>
    </source>
</evidence>
<keyword evidence="10" id="KW-0378">Hydrolase</keyword>
<keyword evidence="3" id="KW-0808">Transferase</keyword>
<sequence length="213" mass="24403">MASSQHGNSAEFRVRAKRILLTYSQVESDFDHQELIRLIGRLGARGCICRELHRNGGVHYHALLVFDSAYHTRDAHRFDVGGTHPNIQPIRWTPRRAYEYVQKDGDIIFNNLEDNDIDGPGTSSSTHWADIIASPDKATFFEKIGTLDPRALVCSFPSIEKYADWAYREEQQEYESPVVYAERDDWIGEELNEWYEATLRGRADPGRHVVGGH</sequence>
<protein>
    <submittedName>
        <fullName evidence="14">Replication-associated protein</fullName>
    </submittedName>
</protein>
<comment type="subcellular location">
    <subcellularLocation>
        <location evidence="1">Host nucleus</location>
    </subcellularLocation>
</comment>
<evidence type="ECO:0000256" key="4">
    <source>
        <dbReference type="ARBA" id="ARBA00022695"/>
    </source>
</evidence>
<evidence type="ECO:0000256" key="11">
    <source>
        <dbReference type="ARBA" id="ARBA00023124"/>
    </source>
</evidence>
<keyword evidence="8" id="KW-0547">Nucleotide-binding</keyword>
<keyword evidence="11" id="KW-0190">Covalent protein-DNA linkage</keyword>
<evidence type="ECO:0000313" key="14">
    <source>
        <dbReference type="EMBL" id="QVW56500.1"/>
    </source>
</evidence>
<feature type="domain" description="CRESS-DNA virus Rep endonuclease" evidence="13">
    <location>
        <begin position="13"/>
        <end position="117"/>
    </location>
</feature>
<organism evidence="14">
    <name type="scientific">Phoenicurus auroreus Genomoviridae sp</name>
    <dbReference type="NCBI Taxonomy" id="2814988"/>
    <lineage>
        <taxon>Viruses</taxon>
        <taxon>Monodnaviria</taxon>
        <taxon>Shotokuvirae</taxon>
        <taxon>Cressdnaviricota</taxon>
        <taxon>Repensiviricetes</taxon>
        <taxon>Geplafuvirales</taxon>
        <taxon>Genomoviridae</taxon>
    </lineage>
</organism>
<dbReference type="EMBL" id="MW182962">
    <property type="protein sequence ID" value="QVW56500.1"/>
    <property type="molecule type" value="Genomic_DNA"/>
</dbReference>